<dbReference type="EMBL" id="CP102774">
    <property type="protein sequence ID" value="UZF86827.1"/>
    <property type="molecule type" value="Genomic_DNA"/>
</dbReference>
<reference evidence="2" key="1">
    <citation type="submission" date="2022-08" db="EMBL/GenBank/DDBJ databases">
        <title>Complete Genome Sequences of 2 Bosea sp. soil isolates.</title>
        <authorList>
            <person name="Alvarez Arevalo M."/>
            <person name="Sterndorff E.B."/>
            <person name="Faurdal D."/>
            <person name="Joergensen T.S."/>
            <person name="Weber T."/>
        </authorList>
    </citation>
    <scope>NUCLEOTIDE SEQUENCE</scope>
    <source>
        <strain evidence="2">NBC_00436</strain>
    </source>
</reference>
<gene>
    <name evidence="2" type="ORF">NWE54_24240</name>
</gene>
<evidence type="ECO:0000259" key="1">
    <source>
        <dbReference type="Pfam" id="PF07287"/>
    </source>
</evidence>
<sequence length="460" mass="50522">MKTATLPNRGLRILCPNGHLGFAPSRRGSFDHGIEASPDIVACDSGSCDIGPVPLGMDGTASPLSWQRHDVEMMLLGARPRGLPVIIGSAGDTGTDSRVDRFVDLVQDIAREHKLPRFKLGYFYSEVSKETVRAKMAVGQTIAGLPGRTDLTQSELDATDRIVAVAGVHPYIKLMDMGADVIIGGRSSDCAIFAAPAIRKGYPEALAYYFGKVMECASFCAEPYGGKESILGEITMDDVRVTAMLPEQRCTVASVAGHAMYERANPYYEHFVGGHIDMRDCVYEQLDERTTRVTGPRYVPATDLRVKLEGSGKIGERYVGLVGIRDPYTVQRVDEVIAWARRMVQERFGSEGYQLSYNVYGRDGVMGMLEPLRDKLGHELCVVVQAVAPTRELAEEICIMGTRQMFYARLPDVKGTAGGVAFLLDEVMPASPAYRWTLNHTMPIDDPMEPFRVHMTQAGV</sequence>
<protein>
    <submittedName>
        <fullName evidence="2">DUF1446 domain-containing protein</fullName>
    </submittedName>
</protein>
<name>A0A9E7ZUY4_9HYPH</name>
<proteinExistence type="predicted"/>
<feature type="domain" description="Acyclic terpene utilisation N-terminal" evidence="1">
    <location>
        <begin position="86"/>
        <end position="418"/>
    </location>
</feature>
<evidence type="ECO:0000313" key="2">
    <source>
        <dbReference type="EMBL" id="UZF86827.1"/>
    </source>
</evidence>
<dbReference type="AlphaFoldDB" id="A0A9E7ZUY4"/>
<dbReference type="InterPro" id="IPR010839">
    <property type="entry name" value="AtuA_N"/>
</dbReference>
<accession>A0A9E7ZUY4</accession>
<dbReference type="Pfam" id="PF07287">
    <property type="entry name" value="AtuA"/>
    <property type="match status" value="1"/>
</dbReference>
<organism evidence="2">
    <name type="scientific">Bosea sp. NBC_00436</name>
    <dbReference type="NCBI Taxonomy" id="2969620"/>
    <lineage>
        <taxon>Bacteria</taxon>
        <taxon>Pseudomonadati</taxon>
        <taxon>Pseudomonadota</taxon>
        <taxon>Alphaproteobacteria</taxon>
        <taxon>Hyphomicrobiales</taxon>
        <taxon>Boseaceae</taxon>
        <taxon>Bosea</taxon>
    </lineage>
</organism>